<dbReference type="OrthoDB" id="5396at2759"/>
<protein>
    <submittedName>
        <fullName evidence="2">Arylformamidase</fullName>
    </submittedName>
</protein>
<organism evidence="2 3">
    <name type="scientific">Didymella rabiei</name>
    <name type="common">Chickpea ascochyta blight fungus</name>
    <name type="synonym">Mycosphaerella rabiei</name>
    <dbReference type="NCBI Taxonomy" id="5454"/>
    <lineage>
        <taxon>Eukaryota</taxon>
        <taxon>Fungi</taxon>
        <taxon>Dikarya</taxon>
        <taxon>Ascomycota</taxon>
        <taxon>Pezizomycotina</taxon>
        <taxon>Dothideomycetes</taxon>
        <taxon>Pleosporomycetidae</taxon>
        <taxon>Pleosporales</taxon>
        <taxon>Pleosporineae</taxon>
        <taxon>Didymellaceae</taxon>
        <taxon>Ascochyta</taxon>
    </lineage>
</organism>
<gene>
    <name evidence="2" type="ORF">ST47_g126</name>
</gene>
<dbReference type="PANTHER" id="PTHR34861:SF10">
    <property type="entry name" value="CYCLASE"/>
    <property type="match status" value="1"/>
</dbReference>
<sequence>MVYDDVALLSFSLCLQIPGKMRLNANGDRDSFPKRAQLPVVAGTPEGSAWFWGGNDELGRLNLLTPERICKATHENVKTGCVIALSLPLCEPAPPLFGRRPIEHKIKSIGKGAFDDEITINTQSSSQWDGFRHFADPKSGYFYNGIVSEEIEGDDELDEGGPEISRRLGIDAWARHGIVGRGVLLDIYDWSQQNSSYDPFTEHLITTADLKACAKSQGLTFQTGDIILIRTGWLYKYNALTTEDKEDRSKWDVMTHQYAGLEASDDMKDFLHDSYFAAVVSDNVSLEAWPPASFEASLHAALLPLWGMPIGELWDLESLSRQCRQEKRWTFLLTSAPTNVPGGVASPPNALALF</sequence>
<proteinExistence type="inferred from homology"/>
<dbReference type="SUPFAM" id="SSF102198">
    <property type="entry name" value="Putative cyclase"/>
    <property type="match status" value="1"/>
</dbReference>
<accession>A0A163MID5</accession>
<reference evidence="2 3" key="1">
    <citation type="journal article" date="2016" name="Sci. Rep.">
        <title>Draft genome sequencing and secretome analysis of fungal phytopathogen Ascochyta rabiei provides insight into the necrotrophic effector repertoire.</title>
        <authorList>
            <person name="Verma S."/>
            <person name="Gazara R.K."/>
            <person name="Nizam S."/>
            <person name="Parween S."/>
            <person name="Chattopadhyay D."/>
            <person name="Verma P.K."/>
        </authorList>
    </citation>
    <scope>NUCLEOTIDE SEQUENCE [LARGE SCALE GENOMIC DNA]</scope>
    <source>
        <strain evidence="2 3">ArDII</strain>
    </source>
</reference>
<dbReference type="InterPro" id="IPR037175">
    <property type="entry name" value="KFase_sf"/>
</dbReference>
<dbReference type="PANTHER" id="PTHR34861">
    <property type="match status" value="1"/>
</dbReference>
<dbReference type="InterPro" id="IPR007325">
    <property type="entry name" value="KFase/CYL"/>
</dbReference>
<dbReference type="EMBL" id="JYNV01000003">
    <property type="protein sequence ID" value="KZM28744.1"/>
    <property type="molecule type" value="Genomic_DNA"/>
</dbReference>
<name>A0A163MID5_DIDRA</name>
<dbReference type="Gene3D" id="3.50.30.50">
    <property type="entry name" value="Putative cyclase"/>
    <property type="match status" value="1"/>
</dbReference>
<evidence type="ECO:0000256" key="1">
    <source>
        <dbReference type="ARBA" id="ARBA00007865"/>
    </source>
</evidence>
<keyword evidence="3" id="KW-1185">Reference proteome</keyword>
<evidence type="ECO:0000313" key="2">
    <source>
        <dbReference type="EMBL" id="KZM28744.1"/>
    </source>
</evidence>
<dbReference type="Proteomes" id="UP000076837">
    <property type="component" value="Unassembled WGS sequence"/>
</dbReference>
<evidence type="ECO:0000313" key="3">
    <source>
        <dbReference type="Proteomes" id="UP000076837"/>
    </source>
</evidence>
<dbReference type="AlphaFoldDB" id="A0A163MID5"/>
<comment type="caution">
    <text evidence="2">The sequence shown here is derived from an EMBL/GenBank/DDBJ whole genome shotgun (WGS) entry which is preliminary data.</text>
</comment>
<dbReference type="Pfam" id="PF04199">
    <property type="entry name" value="Cyclase"/>
    <property type="match status" value="1"/>
</dbReference>
<comment type="similarity">
    <text evidence="1">Belongs to the Cyclase 1 superfamily.</text>
</comment>
<dbReference type="STRING" id="5454.A0A163MID5"/>
<dbReference type="GO" id="GO:0019441">
    <property type="term" value="P:L-tryptophan catabolic process to kynurenine"/>
    <property type="evidence" value="ECO:0007669"/>
    <property type="project" value="InterPro"/>
</dbReference>
<dbReference type="GO" id="GO:0004061">
    <property type="term" value="F:arylformamidase activity"/>
    <property type="evidence" value="ECO:0007669"/>
    <property type="project" value="InterPro"/>
</dbReference>